<keyword evidence="2 5" id="KW-0812">Transmembrane</keyword>
<comment type="subcellular location">
    <subcellularLocation>
        <location evidence="1 5">Cell membrane</location>
        <topology evidence="1 5">Multi-pass membrane protein</topology>
    </subcellularLocation>
</comment>
<feature type="domain" description="ABC transmembrane type-1" evidence="6">
    <location>
        <begin position="241"/>
        <end position="429"/>
    </location>
</feature>
<feature type="transmembrane region" description="Helical" evidence="5">
    <location>
        <begin position="232"/>
        <end position="265"/>
    </location>
</feature>
<feature type="transmembrane region" description="Helical" evidence="5">
    <location>
        <begin position="407"/>
        <end position="432"/>
    </location>
</feature>
<feature type="transmembrane region" description="Helical" evidence="5">
    <location>
        <begin position="355"/>
        <end position="373"/>
    </location>
</feature>
<dbReference type="PANTHER" id="PTHR43839">
    <property type="entry name" value="OPPC IN A BINDING PROTEIN-DEPENDENT TRANSPORT SYSTEM"/>
    <property type="match status" value="1"/>
</dbReference>
<evidence type="ECO:0000256" key="3">
    <source>
        <dbReference type="ARBA" id="ARBA00022989"/>
    </source>
</evidence>
<dbReference type="SUPFAM" id="SSF161098">
    <property type="entry name" value="MetI-like"/>
    <property type="match status" value="1"/>
</dbReference>
<dbReference type="EMBL" id="FOEG01000010">
    <property type="protein sequence ID" value="SEP11278.1"/>
    <property type="molecule type" value="Genomic_DNA"/>
</dbReference>
<dbReference type="GO" id="GO:0055085">
    <property type="term" value="P:transmembrane transport"/>
    <property type="evidence" value="ECO:0007669"/>
    <property type="project" value="InterPro"/>
</dbReference>
<dbReference type="PANTHER" id="PTHR43839:SF1">
    <property type="entry name" value="OPPC IN A BINDING PROTEIN-DEPENDENT TRANSPORT SYSTEM"/>
    <property type="match status" value="1"/>
</dbReference>
<dbReference type="CDD" id="cd06261">
    <property type="entry name" value="TM_PBP2"/>
    <property type="match status" value="1"/>
</dbReference>
<dbReference type="GO" id="GO:0005886">
    <property type="term" value="C:plasma membrane"/>
    <property type="evidence" value="ECO:0007669"/>
    <property type="project" value="UniProtKB-SubCell"/>
</dbReference>
<evidence type="ECO:0000256" key="5">
    <source>
        <dbReference type="RuleBase" id="RU363032"/>
    </source>
</evidence>
<dbReference type="OrthoDB" id="9805884at2"/>
<keyword evidence="5" id="KW-0813">Transport</keyword>
<name>A0A1H8V8Z1_9GAMM</name>
<dbReference type="InterPro" id="IPR035906">
    <property type="entry name" value="MetI-like_sf"/>
</dbReference>
<organism evidence="7 8">
    <name type="scientific">Aquisalimonas asiatica</name>
    <dbReference type="NCBI Taxonomy" id="406100"/>
    <lineage>
        <taxon>Bacteria</taxon>
        <taxon>Pseudomonadati</taxon>
        <taxon>Pseudomonadota</taxon>
        <taxon>Gammaproteobacteria</taxon>
        <taxon>Chromatiales</taxon>
        <taxon>Ectothiorhodospiraceae</taxon>
        <taxon>Aquisalimonas</taxon>
    </lineage>
</organism>
<proteinExistence type="inferred from homology"/>
<keyword evidence="3 5" id="KW-1133">Transmembrane helix</keyword>
<gene>
    <name evidence="7" type="ORF">SAMN04488052_11060</name>
</gene>
<sequence>MNRWLSGLRELREYPSAIGGMALIAFLIGLSVYTVIVIPYSQALEQWRGGEEWQMHPVNAGPVWADRLFGGNKPETITVDSDDVDVQQQTFDGGRQLRIPMGFDFPYDDFPSEINLFLQSRGADRQGFVRLSWRTPDGDIIPLGTQRIARDDRVSISQDRSLEGRLGHPPHIGLFAGADPGDAPEPVSGRYELVVDAMLFGDDATLDAELAVYGRVHGIAGTDHQRRDLMVALLWGTPVALAFGLLAAVGTTVTTLVIAAAGVWFGGLVDATIQRLTEVNIILPLLPILVMVGTLYSTSIWLMLGVVIALGIFSAGIKMYRAMLLPIRQAPYIEAARAYGASNTRIILRYMIPRILPVLIPTFVTLIPTYVFLEASLAVLGLGDPVLPTWGKVLNDAQVQSALYNGFYYWVVSPALLLMLTGLGFAMLGFALDRVFNPRLRTQ</sequence>
<feature type="transmembrane region" description="Helical" evidence="5">
    <location>
        <begin position="20"/>
        <end position="40"/>
    </location>
</feature>
<keyword evidence="4 5" id="KW-0472">Membrane</keyword>
<dbReference type="AlphaFoldDB" id="A0A1H8V8Z1"/>
<keyword evidence="8" id="KW-1185">Reference proteome</keyword>
<evidence type="ECO:0000259" key="6">
    <source>
        <dbReference type="PROSITE" id="PS50928"/>
    </source>
</evidence>
<feature type="transmembrane region" description="Helical" evidence="5">
    <location>
        <begin position="285"/>
        <end position="313"/>
    </location>
</feature>
<dbReference type="Gene3D" id="1.10.3720.10">
    <property type="entry name" value="MetI-like"/>
    <property type="match status" value="1"/>
</dbReference>
<reference evidence="7 8" key="1">
    <citation type="submission" date="2016-10" db="EMBL/GenBank/DDBJ databases">
        <authorList>
            <person name="de Groot N.N."/>
        </authorList>
    </citation>
    <scope>NUCLEOTIDE SEQUENCE [LARGE SCALE GENOMIC DNA]</scope>
    <source>
        <strain evidence="7 8">CGMCC 1.6291</strain>
    </source>
</reference>
<accession>A0A1H8V8Z1</accession>
<evidence type="ECO:0000256" key="2">
    <source>
        <dbReference type="ARBA" id="ARBA00022692"/>
    </source>
</evidence>
<dbReference type="Proteomes" id="UP000199657">
    <property type="component" value="Unassembled WGS sequence"/>
</dbReference>
<dbReference type="InterPro" id="IPR000515">
    <property type="entry name" value="MetI-like"/>
</dbReference>
<comment type="similarity">
    <text evidence="5">Belongs to the binding-protein-dependent transport system permease family.</text>
</comment>
<dbReference type="Pfam" id="PF00528">
    <property type="entry name" value="BPD_transp_1"/>
    <property type="match status" value="1"/>
</dbReference>
<evidence type="ECO:0000313" key="8">
    <source>
        <dbReference type="Proteomes" id="UP000199657"/>
    </source>
</evidence>
<dbReference type="PROSITE" id="PS50928">
    <property type="entry name" value="ABC_TM1"/>
    <property type="match status" value="1"/>
</dbReference>
<evidence type="ECO:0000313" key="7">
    <source>
        <dbReference type="EMBL" id="SEP11278.1"/>
    </source>
</evidence>
<evidence type="ECO:0000256" key="4">
    <source>
        <dbReference type="ARBA" id="ARBA00023136"/>
    </source>
</evidence>
<dbReference type="RefSeq" id="WP_091645721.1">
    <property type="nucleotide sequence ID" value="NZ_FOEG01000010.1"/>
</dbReference>
<protein>
    <submittedName>
        <fullName evidence="7">Peptide/nickel transport system permease protein</fullName>
    </submittedName>
</protein>
<dbReference type="STRING" id="406100.SAMN04488052_11060"/>
<evidence type="ECO:0000256" key="1">
    <source>
        <dbReference type="ARBA" id="ARBA00004651"/>
    </source>
</evidence>